<comment type="caution">
    <text evidence="1">The sequence shown here is derived from an EMBL/GenBank/DDBJ whole genome shotgun (WGS) entry which is preliminary data.</text>
</comment>
<name>A0ABP9YS61_9FUNG</name>
<gene>
    <name evidence="1" type="ORF">MFLAVUS_003113</name>
</gene>
<dbReference type="EMBL" id="BAABUK010000005">
    <property type="protein sequence ID" value="GAA5809700.1"/>
    <property type="molecule type" value="Genomic_DNA"/>
</dbReference>
<organism evidence="1 2">
    <name type="scientific">Mucor flavus</name>
    <dbReference type="NCBI Taxonomy" id="439312"/>
    <lineage>
        <taxon>Eukaryota</taxon>
        <taxon>Fungi</taxon>
        <taxon>Fungi incertae sedis</taxon>
        <taxon>Mucoromycota</taxon>
        <taxon>Mucoromycotina</taxon>
        <taxon>Mucoromycetes</taxon>
        <taxon>Mucorales</taxon>
        <taxon>Mucorineae</taxon>
        <taxon>Mucoraceae</taxon>
        <taxon>Mucor</taxon>
    </lineage>
</organism>
<reference evidence="1 2" key="1">
    <citation type="submission" date="2024-04" db="EMBL/GenBank/DDBJ databases">
        <title>genome sequences of Mucor flavus KT1a and Helicostylum pulchrum KT1b strains isolated from the surface of a dry-aged beef.</title>
        <authorList>
            <person name="Toyotome T."/>
            <person name="Hosono M."/>
            <person name="Torimaru M."/>
            <person name="Fukuda K."/>
            <person name="Mikami N."/>
        </authorList>
    </citation>
    <scope>NUCLEOTIDE SEQUENCE [LARGE SCALE GENOMIC DNA]</scope>
    <source>
        <strain evidence="1 2">KT1a</strain>
    </source>
</reference>
<evidence type="ECO:0000313" key="2">
    <source>
        <dbReference type="Proteomes" id="UP001473302"/>
    </source>
</evidence>
<protein>
    <submittedName>
        <fullName evidence="1">Uncharacterized protein</fullName>
    </submittedName>
</protein>
<proteinExistence type="predicted"/>
<sequence>MTATASLTPIVIVDDEGYEENVLDHDFIASSVCDNKRKSMIMKKTGNSKRFYDGSFKNGLCCPLSLSKQNSLPDLSPVPSSCPFKKILHTRTFIELNDDMCERLNNNWELHPQFRFFCVRALAGSIIINHNDNTAALVNMVEVYGRQRSVDDHHERYSINNKTGIQVTTLPSIITKYKNFWATTTIQDNSVKLNFASKTFNALATSSYRMDGKHEAEVGPSTTSFCLENMSAFENAATSQIYLDLECWNKAPKLAENQETN</sequence>
<keyword evidence="2" id="KW-1185">Reference proteome</keyword>
<evidence type="ECO:0000313" key="1">
    <source>
        <dbReference type="EMBL" id="GAA5809700.1"/>
    </source>
</evidence>
<dbReference type="Proteomes" id="UP001473302">
    <property type="component" value="Unassembled WGS sequence"/>
</dbReference>
<accession>A0ABP9YS61</accession>